<keyword evidence="7" id="KW-1185">Reference proteome</keyword>
<evidence type="ECO:0000259" key="5">
    <source>
        <dbReference type="PROSITE" id="PS50184"/>
    </source>
</evidence>
<feature type="domain" description="VWFC" evidence="5">
    <location>
        <begin position="50"/>
        <end position="113"/>
    </location>
</feature>
<keyword evidence="3 4" id="KW-0732">Signal</keyword>
<dbReference type="SMART" id="SM00214">
    <property type="entry name" value="VWC"/>
    <property type="match status" value="2"/>
</dbReference>
<sequence length="183" mass="19498">MLSRMLLVIGVVALLTSASPLPTSVVRSSEDVVDMVEPDAAAAKNTSVLAVCSFGGVTYGLGDEVLTSDTCEQCTCQPPGLACHVIQCQYNPGCRIPRVTPSSNACCPHYTCDCEVDGISYENGDRVTLGQGPCDSCYCNSGEVVCSVIRCHFRDDCSPKFQDGICCPTWDHCNATSVRGQLR</sequence>
<dbReference type="AlphaFoldDB" id="A0AAV2QTS8"/>
<dbReference type="GO" id="GO:0030513">
    <property type="term" value="P:positive regulation of BMP signaling pathway"/>
    <property type="evidence" value="ECO:0007669"/>
    <property type="project" value="TreeGrafter"/>
</dbReference>
<dbReference type="PANTHER" id="PTHR46698">
    <property type="entry name" value="CROSSVEINLESS 2"/>
    <property type="match status" value="1"/>
</dbReference>
<dbReference type="Proteomes" id="UP001497623">
    <property type="component" value="Unassembled WGS sequence"/>
</dbReference>
<dbReference type="GO" id="GO:0005576">
    <property type="term" value="C:extracellular region"/>
    <property type="evidence" value="ECO:0007669"/>
    <property type="project" value="UniProtKB-SubCell"/>
</dbReference>
<dbReference type="GO" id="GO:0036122">
    <property type="term" value="F:BMP binding"/>
    <property type="evidence" value="ECO:0007669"/>
    <property type="project" value="TreeGrafter"/>
</dbReference>
<dbReference type="InterPro" id="IPR001007">
    <property type="entry name" value="VWF_dom"/>
</dbReference>
<feature type="non-terminal residue" evidence="6">
    <location>
        <position position="183"/>
    </location>
</feature>
<comment type="subcellular location">
    <subcellularLocation>
        <location evidence="1">Secreted</location>
    </subcellularLocation>
</comment>
<accession>A0AAV2QTS8</accession>
<proteinExistence type="predicted"/>
<comment type="caution">
    <text evidence="6">The sequence shown here is derived from an EMBL/GenBank/DDBJ whole genome shotgun (WGS) entry which is preliminary data.</text>
</comment>
<protein>
    <recommendedName>
        <fullName evidence="5">VWFC domain-containing protein</fullName>
    </recommendedName>
</protein>
<dbReference type="EMBL" id="CAXKWB010011271">
    <property type="protein sequence ID" value="CAL4100659.1"/>
    <property type="molecule type" value="Genomic_DNA"/>
</dbReference>
<evidence type="ECO:0000256" key="2">
    <source>
        <dbReference type="ARBA" id="ARBA00022525"/>
    </source>
</evidence>
<keyword evidence="2" id="KW-0964">Secreted</keyword>
<evidence type="ECO:0000313" key="6">
    <source>
        <dbReference type="EMBL" id="CAL4100659.1"/>
    </source>
</evidence>
<evidence type="ECO:0000313" key="7">
    <source>
        <dbReference type="Proteomes" id="UP001497623"/>
    </source>
</evidence>
<dbReference type="Gene3D" id="2.10.70.10">
    <property type="entry name" value="Complement Module, domain 1"/>
    <property type="match status" value="1"/>
</dbReference>
<feature type="chain" id="PRO_5043562049" description="VWFC domain-containing protein" evidence="4">
    <location>
        <begin position="19"/>
        <end position="183"/>
    </location>
</feature>
<reference evidence="6 7" key="1">
    <citation type="submission" date="2024-05" db="EMBL/GenBank/DDBJ databases">
        <authorList>
            <person name="Wallberg A."/>
        </authorList>
    </citation>
    <scope>NUCLEOTIDE SEQUENCE [LARGE SCALE GENOMIC DNA]</scope>
</reference>
<dbReference type="PROSITE" id="PS50184">
    <property type="entry name" value="VWFC_2"/>
    <property type="match status" value="2"/>
</dbReference>
<evidence type="ECO:0000256" key="3">
    <source>
        <dbReference type="ARBA" id="ARBA00022729"/>
    </source>
</evidence>
<gene>
    <name evidence="6" type="ORF">MNOR_LOCUS16852</name>
</gene>
<evidence type="ECO:0000256" key="1">
    <source>
        <dbReference type="ARBA" id="ARBA00004613"/>
    </source>
</evidence>
<feature type="domain" description="VWFC" evidence="5">
    <location>
        <begin position="114"/>
        <end position="174"/>
    </location>
</feature>
<name>A0AAV2QTS8_MEGNR</name>
<feature type="signal peptide" evidence="4">
    <location>
        <begin position="1"/>
        <end position="18"/>
    </location>
</feature>
<dbReference type="Pfam" id="PF23334">
    <property type="entry name" value="VWC2L_2nd"/>
    <property type="match status" value="1"/>
</dbReference>
<dbReference type="SUPFAM" id="SSF57603">
    <property type="entry name" value="FnI-like domain"/>
    <property type="match status" value="2"/>
</dbReference>
<organism evidence="6 7">
    <name type="scientific">Meganyctiphanes norvegica</name>
    <name type="common">Northern krill</name>
    <name type="synonym">Thysanopoda norvegica</name>
    <dbReference type="NCBI Taxonomy" id="48144"/>
    <lineage>
        <taxon>Eukaryota</taxon>
        <taxon>Metazoa</taxon>
        <taxon>Ecdysozoa</taxon>
        <taxon>Arthropoda</taxon>
        <taxon>Crustacea</taxon>
        <taxon>Multicrustacea</taxon>
        <taxon>Malacostraca</taxon>
        <taxon>Eumalacostraca</taxon>
        <taxon>Eucarida</taxon>
        <taxon>Euphausiacea</taxon>
        <taxon>Euphausiidae</taxon>
        <taxon>Meganyctiphanes</taxon>
    </lineage>
</organism>
<dbReference type="PANTHER" id="PTHR46698:SF4">
    <property type="entry name" value="CROSSVEINLESS 2"/>
    <property type="match status" value="1"/>
</dbReference>
<dbReference type="InterPro" id="IPR052424">
    <property type="entry name" value="Kielin_Chordin-BMP_Reg"/>
</dbReference>
<evidence type="ECO:0000256" key="4">
    <source>
        <dbReference type="SAM" id="SignalP"/>
    </source>
</evidence>